<dbReference type="AlphaFoldDB" id="A0A1C4VWU3"/>
<evidence type="ECO:0000313" key="3">
    <source>
        <dbReference type="Proteomes" id="UP000198228"/>
    </source>
</evidence>
<dbReference type="Proteomes" id="UP000198228">
    <property type="component" value="Chromosome I"/>
</dbReference>
<feature type="region of interest" description="Disordered" evidence="1">
    <location>
        <begin position="111"/>
        <end position="137"/>
    </location>
</feature>
<evidence type="ECO:0000256" key="1">
    <source>
        <dbReference type="SAM" id="MobiDB-lite"/>
    </source>
</evidence>
<protein>
    <submittedName>
        <fullName evidence="2">Uncharacterized protein</fullName>
    </submittedName>
</protein>
<name>A0A1C4VWU3_9ACTN</name>
<organism evidence="2 3">
    <name type="scientific">Micromonospora purpureochromogenes</name>
    <dbReference type="NCBI Taxonomy" id="47872"/>
    <lineage>
        <taxon>Bacteria</taxon>
        <taxon>Bacillati</taxon>
        <taxon>Actinomycetota</taxon>
        <taxon>Actinomycetes</taxon>
        <taxon>Micromonosporales</taxon>
        <taxon>Micromonosporaceae</taxon>
        <taxon>Micromonospora</taxon>
    </lineage>
</organism>
<evidence type="ECO:0000313" key="2">
    <source>
        <dbReference type="EMBL" id="SCE88440.1"/>
    </source>
</evidence>
<proteinExistence type="predicted"/>
<sequence>MRMVERLTSVTVALAFVLAGLGVPSCPVGHDADHGPAGHHAPVGHVRVDPATPVAHPDPVATERAGSGTTVLVAAACADHRSAAGVGDGPDDQKHLVLSAAGVPPRAVPVVTGYRQPSQPLPPRGATGSRAPPARTA</sequence>
<gene>
    <name evidence="2" type="ORF">GA0074696_1439</name>
</gene>
<reference evidence="2 3" key="1">
    <citation type="submission" date="2016-06" db="EMBL/GenBank/DDBJ databases">
        <authorList>
            <person name="Kjaerup R.B."/>
            <person name="Dalgaard T.S."/>
            <person name="Juul-Madsen H.R."/>
        </authorList>
    </citation>
    <scope>NUCLEOTIDE SEQUENCE [LARGE SCALE GENOMIC DNA]</scope>
    <source>
        <strain evidence="2 3">DSM 43821</strain>
    </source>
</reference>
<dbReference type="EMBL" id="LT607410">
    <property type="protein sequence ID" value="SCE88440.1"/>
    <property type="molecule type" value="Genomic_DNA"/>
</dbReference>
<feature type="region of interest" description="Disordered" evidence="1">
    <location>
        <begin position="33"/>
        <end position="66"/>
    </location>
</feature>
<accession>A0A1C4VWU3</accession>